<accession>A0A8J5N0Q8</accession>
<organism evidence="2 3">
    <name type="scientific">Homarus americanus</name>
    <name type="common">American lobster</name>
    <dbReference type="NCBI Taxonomy" id="6706"/>
    <lineage>
        <taxon>Eukaryota</taxon>
        <taxon>Metazoa</taxon>
        <taxon>Ecdysozoa</taxon>
        <taxon>Arthropoda</taxon>
        <taxon>Crustacea</taxon>
        <taxon>Multicrustacea</taxon>
        <taxon>Malacostraca</taxon>
        <taxon>Eumalacostraca</taxon>
        <taxon>Eucarida</taxon>
        <taxon>Decapoda</taxon>
        <taxon>Pleocyemata</taxon>
        <taxon>Astacidea</taxon>
        <taxon>Nephropoidea</taxon>
        <taxon>Nephropidae</taxon>
        <taxon>Homarus</taxon>
    </lineage>
</organism>
<gene>
    <name evidence="2" type="ORF">Hamer_G016148</name>
</gene>
<evidence type="ECO:0000313" key="2">
    <source>
        <dbReference type="EMBL" id="KAG7170332.1"/>
    </source>
</evidence>
<name>A0A8J5N0Q8_HOMAM</name>
<dbReference type="EMBL" id="JAHLQT010014436">
    <property type="protein sequence ID" value="KAG7170332.1"/>
    <property type="molecule type" value="Genomic_DNA"/>
</dbReference>
<reference evidence="2" key="1">
    <citation type="journal article" date="2021" name="Sci. Adv.">
        <title>The American lobster genome reveals insights on longevity, neural, and immune adaptations.</title>
        <authorList>
            <person name="Polinski J.M."/>
            <person name="Zimin A.V."/>
            <person name="Clark K.F."/>
            <person name="Kohn A.B."/>
            <person name="Sadowski N."/>
            <person name="Timp W."/>
            <person name="Ptitsyn A."/>
            <person name="Khanna P."/>
            <person name="Romanova D.Y."/>
            <person name="Williams P."/>
            <person name="Greenwood S.J."/>
            <person name="Moroz L.L."/>
            <person name="Walt D.R."/>
            <person name="Bodnar A.G."/>
        </authorList>
    </citation>
    <scope>NUCLEOTIDE SEQUENCE</scope>
    <source>
        <strain evidence="2">GMGI-L3</strain>
    </source>
</reference>
<comment type="caution">
    <text evidence="2">The sequence shown here is derived from an EMBL/GenBank/DDBJ whole genome shotgun (WGS) entry which is preliminary data.</text>
</comment>
<sequence>IRTPIEDVIQESVHFSRQQHSEGNTVCVWLQSLTPHPSRTHQPPGPPLQVLRGCFSCLAHPTGFVGPVLRRVSQMFLGSSPFLWPTPETKRRLDIKKTESKLPLESKGASCKRPVTRSVAEGGTSWGDRAILGGSNSPRRAASVSSTSFQPFKYTRLQNDNNGKWSSLTACLNSQCPSETLHTPEVISSRKFPP</sequence>
<keyword evidence="3" id="KW-1185">Reference proteome</keyword>
<evidence type="ECO:0000313" key="3">
    <source>
        <dbReference type="Proteomes" id="UP000747542"/>
    </source>
</evidence>
<feature type="region of interest" description="Disordered" evidence="1">
    <location>
        <begin position="117"/>
        <end position="144"/>
    </location>
</feature>
<evidence type="ECO:0000256" key="1">
    <source>
        <dbReference type="SAM" id="MobiDB-lite"/>
    </source>
</evidence>
<proteinExistence type="predicted"/>
<feature type="non-terminal residue" evidence="2">
    <location>
        <position position="194"/>
    </location>
</feature>
<dbReference type="AlphaFoldDB" id="A0A8J5N0Q8"/>
<feature type="compositionally biased region" description="Polar residues" evidence="1">
    <location>
        <begin position="134"/>
        <end position="144"/>
    </location>
</feature>
<protein>
    <submittedName>
        <fullName evidence="2">Uncharacterized protein</fullName>
    </submittedName>
</protein>
<dbReference type="Proteomes" id="UP000747542">
    <property type="component" value="Unassembled WGS sequence"/>
</dbReference>